<dbReference type="SUPFAM" id="SSF52402">
    <property type="entry name" value="Adenine nucleotide alpha hydrolases-like"/>
    <property type="match status" value="1"/>
</dbReference>
<accession>A0A7S9LVU7</accession>
<keyword evidence="2" id="KW-1185">Reference proteome</keyword>
<dbReference type="RefSeq" id="WP_196105192.1">
    <property type="nucleotide sequence ID" value="NZ_CP064942.1"/>
</dbReference>
<name>A0A7S9LVU7_9RHOB</name>
<organism evidence="1 2">
    <name type="scientific">Pontivivens ytuae</name>
    <dbReference type="NCBI Taxonomy" id="2789856"/>
    <lineage>
        <taxon>Bacteria</taxon>
        <taxon>Pseudomonadati</taxon>
        <taxon>Pseudomonadota</taxon>
        <taxon>Alphaproteobacteria</taxon>
        <taxon>Rhodobacterales</taxon>
        <taxon>Paracoccaceae</taxon>
        <taxon>Pontivivens</taxon>
    </lineage>
</organism>
<evidence type="ECO:0008006" key="3">
    <source>
        <dbReference type="Google" id="ProtNLM"/>
    </source>
</evidence>
<dbReference type="AlphaFoldDB" id="A0A7S9LVU7"/>
<protein>
    <recommendedName>
        <fullName evidence="3">Asparagine synthetase domain-containing protein</fullName>
    </recommendedName>
</protein>
<dbReference type="EMBL" id="CP064942">
    <property type="protein sequence ID" value="QPH55930.1"/>
    <property type="molecule type" value="Genomic_DNA"/>
</dbReference>
<gene>
    <name evidence="1" type="ORF">I0K15_09470</name>
</gene>
<sequence>MLATDFAETNKVRVTDCFRYQYAISDGPLNLPGFAQKSFAGRAITHCPDLGVAELMDTQGRPVALCIGTAIDAKGEVVRPGHIMAGVDQPDWHAIERFVSGLAGRYVVLARNGIGLRLFGDVTMSMPCVYDPVDGIVASSLLMCLRRPIEESDIQDYRRAIAGEERFCFGNTRDRHVRSLPCNHWLELGTWQQGRFWPRAGDLEELPETEVEDAIEQIGDRLGTTFGALVRHAPSAVPLTGGNDSRVLVACGKPHLQHVKEFYTHVQNRVGRMDSESAEYVAKTLGLTHNKHMKSDLAPLRPRAIRRRESWAHAATGYTVPAIGELTSGLLSLPPEGAQILRGNVIELMRASNWKRGDRSSKHDPVFGLRRCLFVGGTNFTDTFVDRWLDSYVCWRDGLPEDAQSNPFDLSFVEHHLPNFGRLCLSFTDNFYLSPFNDRLLVGLAARLPISFRHANTANRRLIRLKAPEIADVPYARELMAK</sequence>
<dbReference type="Gene3D" id="3.40.50.620">
    <property type="entry name" value="HUPs"/>
    <property type="match status" value="1"/>
</dbReference>
<dbReference type="Proteomes" id="UP000594800">
    <property type="component" value="Chromosome"/>
</dbReference>
<reference evidence="1 2" key="1">
    <citation type="submission" date="2020-11" db="EMBL/GenBank/DDBJ databases">
        <title>Description of Pontivivens ytuae sp. nov. isolated from deep sea sediment of Mariana Trench.</title>
        <authorList>
            <person name="Wang Z."/>
            <person name="Sun Q.-L."/>
            <person name="Xu X.-D."/>
            <person name="Tang Y.-Z."/>
            <person name="Zhang J."/>
        </authorList>
    </citation>
    <scope>NUCLEOTIDE SEQUENCE [LARGE SCALE GENOMIC DNA]</scope>
    <source>
        <strain evidence="1 2">MT2928</strain>
    </source>
</reference>
<dbReference type="KEGG" id="poz:I0K15_09470"/>
<proteinExistence type="predicted"/>
<evidence type="ECO:0000313" key="1">
    <source>
        <dbReference type="EMBL" id="QPH55930.1"/>
    </source>
</evidence>
<dbReference type="InterPro" id="IPR014729">
    <property type="entry name" value="Rossmann-like_a/b/a_fold"/>
</dbReference>
<evidence type="ECO:0000313" key="2">
    <source>
        <dbReference type="Proteomes" id="UP000594800"/>
    </source>
</evidence>